<proteinExistence type="predicted"/>
<evidence type="ECO:0000313" key="2">
    <source>
        <dbReference type="Proteomes" id="UP000681722"/>
    </source>
</evidence>
<dbReference type="AlphaFoldDB" id="A0A8S2ZAB3"/>
<comment type="caution">
    <text evidence="1">The sequence shown here is derived from an EMBL/GenBank/DDBJ whole genome shotgun (WGS) entry which is preliminary data.</text>
</comment>
<gene>
    <name evidence="1" type="ORF">SRO942_LOCUS49190</name>
</gene>
<name>A0A8S2ZAB3_9BILA</name>
<dbReference type="Proteomes" id="UP000681722">
    <property type="component" value="Unassembled WGS sequence"/>
</dbReference>
<dbReference type="EMBL" id="CAJOBC010130412">
    <property type="protein sequence ID" value="CAF4610674.1"/>
    <property type="molecule type" value="Genomic_DNA"/>
</dbReference>
<reference evidence="1" key="1">
    <citation type="submission" date="2021-02" db="EMBL/GenBank/DDBJ databases">
        <authorList>
            <person name="Nowell W R."/>
        </authorList>
    </citation>
    <scope>NUCLEOTIDE SEQUENCE</scope>
</reference>
<sequence length="166" mass="18536">MYDDIILTLRDGWGTAQFKFWVNKHFKLVKIGETSNLKSIAKRQKIYDDALRKEQYQLGDIVGLKIDKVDRTNTTPRILPCKVVSIQSASDDTVLYKVCTLTGVLSVAFSIHDLLDLSKCNFADLRAVDYKCLPVVTFIQACKGYASTGGNTIAEACNCKRDCATK</sequence>
<dbReference type="OrthoDB" id="10056811at2759"/>
<organism evidence="1 2">
    <name type="scientific">Didymodactylos carnosus</name>
    <dbReference type="NCBI Taxonomy" id="1234261"/>
    <lineage>
        <taxon>Eukaryota</taxon>
        <taxon>Metazoa</taxon>
        <taxon>Spiralia</taxon>
        <taxon>Gnathifera</taxon>
        <taxon>Rotifera</taxon>
        <taxon>Eurotatoria</taxon>
        <taxon>Bdelloidea</taxon>
        <taxon>Philodinida</taxon>
        <taxon>Philodinidae</taxon>
        <taxon>Didymodactylos</taxon>
    </lineage>
</organism>
<feature type="non-terminal residue" evidence="1">
    <location>
        <position position="166"/>
    </location>
</feature>
<protein>
    <submittedName>
        <fullName evidence="1">Uncharacterized protein</fullName>
    </submittedName>
</protein>
<accession>A0A8S2ZAB3</accession>
<evidence type="ECO:0000313" key="1">
    <source>
        <dbReference type="EMBL" id="CAF4610674.1"/>
    </source>
</evidence>